<keyword evidence="1" id="KW-0732">Signal</keyword>
<evidence type="ECO:0000313" key="3">
    <source>
        <dbReference type="Proteomes" id="UP000244932"/>
    </source>
</evidence>
<gene>
    <name evidence="2" type="ORF">POI8812_01888</name>
</gene>
<reference evidence="2 3" key="1">
    <citation type="submission" date="2018-03" db="EMBL/GenBank/DDBJ databases">
        <authorList>
            <person name="Keele B.F."/>
        </authorList>
    </citation>
    <scope>NUCLEOTIDE SEQUENCE [LARGE SCALE GENOMIC DNA]</scope>
    <source>
        <strain evidence="2 3">CeCT 8812</strain>
    </source>
</reference>
<dbReference type="OrthoDB" id="7874348at2"/>
<dbReference type="Proteomes" id="UP000244932">
    <property type="component" value="Unassembled WGS sequence"/>
</dbReference>
<dbReference type="RefSeq" id="WP_146186149.1">
    <property type="nucleotide sequence ID" value="NZ_OMKW01000002.1"/>
</dbReference>
<feature type="signal peptide" evidence="1">
    <location>
        <begin position="1"/>
        <end position="18"/>
    </location>
</feature>
<evidence type="ECO:0000313" key="2">
    <source>
        <dbReference type="EMBL" id="SPF29575.1"/>
    </source>
</evidence>
<accession>A0A2R8ABW0</accession>
<keyword evidence="3" id="KW-1185">Reference proteome</keyword>
<sequence length="131" mass="13703">MKTILSLSAATLLLAACAAETSNDEMPMTEETSMGVTIATQEDLQALVGKSLSFGEGRAFTINADGTLAGDWAGTPLAGTYEMRDGYWCRTLTAGPSGPSPEDCQLVVLDGDQATFTRDRGAGSPLVYTVM</sequence>
<name>A0A2R8ABW0_9RHOB</name>
<feature type="chain" id="PRO_5015314099" evidence="1">
    <location>
        <begin position="19"/>
        <end position="131"/>
    </location>
</feature>
<evidence type="ECO:0000256" key="1">
    <source>
        <dbReference type="SAM" id="SignalP"/>
    </source>
</evidence>
<dbReference type="AlphaFoldDB" id="A0A2R8ABW0"/>
<proteinExistence type="predicted"/>
<dbReference type="EMBL" id="OMKW01000002">
    <property type="protein sequence ID" value="SPF29575.1"/>
    <property type="molecule type" value="Genomic_DNA"/>
</dbReference>
<dbReference type="PROSITE" id="PS51257">
    <property type="entry name" value="PROKAR_LIPOPROTEIN"/>
    <property type="match status" value="1"/>
</dbReference>
<protein>
    <submittedName>
        <fullName evidence="2">Uncharacterized protein</fullName>
    </submittedName>
</protein>
<organism evidence="2 3">
    <name type="scientific">Pontivivens insulae</name>
    <dbReference type="NCBI Taxonomy" id="1639689"/>
    <lineage>
        <taxon>Bacteria</taxon>
        <taxon>Pseudomonadati</taxon>
        <taxon>Pseudomonadota</taxon>
        <taxon>Alphaproteobacteria</taxon>
        <taxon>Rhodobacterales</taxon>
        <taxon>Paracoccaceae</taxon>
        <taxon>Pontivivens</taxon>
    </lineage>
</organism>